<reference evidence="7 8" key="1">
    <citation type="submission" date="2024-09" db="EMBL/GenBank/DDBJ databases">
        <authorList>
            <person name="Sun Q."/>
            <person name="Mori K."/>
        </authorList>
    </citation>
    <scope>NUCLEOTIDE SEQUENCE [LARGE SCALE GENOMIC DNA]</scope>
    <source>
        <strain evidence="7 8">TISTR 2452</strain>
    </source>
</reference>
<evidence type="ECO:0000313" key="8">
    <source>
        <dbReference type="Proteomes" id="UP001589747"/>
    </source>
</evidence>
<dbReference type="InterPro" id="IPR031680">
    <property type="entry name" value="Hepar_II_III_N"/>
</dbReference>
<keyword evidence="2" id="KW-0732">Signal</keyword>
<accession>A0ABV5KMX3</accession>
<comment type="caution">
    <text evidence="7">The sequence shown here is derived from an EMBL/GenBank/DDBJ whole genome shotgun (WGS) entry which is preliminary data.</text>
</comment>
<dbReference type="Pfam" id="PF16889">
    <property type="entry name" value="Hepar_II_III_N"/>
    <property type="match status" value="1"/>
</dbReference>
<dbReference type="PANTHER" id="PTHR39210:SF1">
    <property type="entry name" value="HEPARIN-SULFATE LYASE"/>
    <property type="match status" value="1"/>
</dbReference>
<feature type="domain" description="Heparin-sulfate lyase N-terminal" evidence="6">
    <location>
        <begin position="14"/>
        <end position="354"/>
    </location>
</feature>
<dbReference type="GO" id="GO:0016829">
    <property type="term" value="F:lyase activity"/>
    <property type="evidence" value="ECO:0007669"/>
    <property type="project" value="UniProtKB-KW"/>
</dbReference>
<evidence type="ECO:0000256" key="2">
    <source>
        <dbReference type="ARBA" id="ARBA00022729"/>
    </source>
</evidence>
<feature type="domain" description="Heparinase II/III-like C-terminal" evidence="5">
    <location>
        <begin position="396"/>
        <end position="613"/>
    </location>
</feature>
<keyword evidence="8" id="KW-1185">Reference proteome</keyword>
<dbReference type="SUPFAM" id="SSF48230">
    <property type="entry name" value="Chondroitin AC/alginate lyase"/>
    <property type="match status" value="1"/>
</dbReference>
<evidence type="ECO:0000256" key="1">
    <source>
        <dbReference type="ARBA" id="ARBA00004418"/>
    </source>
</evidence>
<proteinExistence type="predicted"/>
<dbReference type="Pfam" id="PF07940">
    <property type="entry name" value="Hepar_II_III_C"/>
    <property type="match status" value="1"/>
</dbReference>
<evidence type="ECO:0000259" key="5">
    <source>
        <dbReference type="Pfam" id="PF07940"/>
    </source>
</evidence>
<name>A0ABV5KMX3_9BACL</name>
<organism evidence="7 8">
    <name type="scientific">Paenibacillus aurantiacus</name>
    <dbReference type="NCBI Taxonomy" id="1936118"/>
    <lineage>
        <taxon>Bacteria</taxon>
        <taxon>Bacillati</taxon>
        <taxon>Bacillota</taxon>
        <taxon>Bacilli</taxon>
        <taxon>Bacillales</taxon>
        <taxon>Paenibacillaceae</taxon>
        <taxon>Paenibacillus</taxon>
    </lineage>
</organism>
<evidence type="ECO:0000256" key="3">
    <source>
        <dbReference type="ARBA" id="ARBA00022764"/>
    </source>
</evidence>
<comment type="subcellular location">
    <subcellularLocation>
        <location evidence="1">Periplasm</location>
    </subcellularLocation>
</comment>
<evidence type="ECO:0000256" key="4">
    <source>
        <dbReference type="ARBA" id="ARBA00023239"/>
    </source>
</evidence>
<evidence type="ECO:0000259" key="6">
    <source>
        <dbReference type="Pfam" id="PF16889"/>
    </source>
</evidence>
<evidence type="ECO:0000313" key="7">
    <source>
        <dbReference type="EMBL" id="MFB9326567.1"/>
    </source>
</evidence>
<dbReference type="Gene3D" id="2.70.98.70">
    <property type="match status" value="1"/>
</dbReference>
<dbReference type="EMBL" id="JBHMDO010000021">
    <property type="protein sequence ID" value="MFB9326567.1"/>
    <property type="molecule type" value="Genomic_DNA"/>
</dbReference>
<dbReference type="Gene3D" id="1.50.10.100">
    <property type="entry name" value="Chondroitin AC/alginate lyase"/>
    <property type="match status" value="1"/>
</dbReference>
<protein>
    <submittedName>
        <fullName evidence="7">Alginate lyase family protein</fullName>
    </submittedName>
</protein>
<dbReference type="InterPro" id="IPR008929">
    <property type="entry name" value="Chondroitin_lyas"/>
</dbReference>
<dbReference type="InterPro" id="IPR012480">
    <property type="entry name" value="Hepar_II_III_C"/>
</dbReference>
<dbReference type="PANTHER" id="PTHR39210">
    <property type="entry name" value="HEPARIN-SULFATE LYASE"/>
    <property type="match status" value="1"/>
</dbReference>
<gene>
    <name evidence="7" type="ORF">ACFFSY_11640</name>
</gene>
<keyword evidence="4 7" id="KW-0456">Lyase</keyword>
<dbReference type="Proteomes" id="UP001589747">
    <property type="component" value="Unassembled WGS sequence"/>
</dbReference>
<keyword evidence="3" id="KW-0574">Periplasm</keyword>
<sequence>MAELKERAAWAGSLDLDRGELLAVRAALAAGDETSALDALHTYMANRGTPRLYFRDDELEELVAYVRELESHELALVMETANEVIRDTFVFRFPWDMERANEPVVFENGAIDWHHVPAQDPEWTYMLNRHRYWIALGQAYALTGDEQYAEALCRQMAHWIANNPVPATLDAPGLAWRTIEAGLRCENWIKAFQYVKRSPHFTPELLAAMLQSLHEHGEYIASAPCEGWKRISNWGVLENHGLFGLSVFMPAWKEAANWRTMSAERLKSTLLQATKEGLHWEQSPMYHNEVLHGYMDYLILARNNGIAAEPKIKETARRMLYADLHIAKPNHHQPLQGDSDDNDLRDLLTAGALLFEDETLRFGGFDRLDFDNAWTFGMEGVRAYGRLTPHEPSVVSKPFTASGNYVMRSDWTEQAAYLYFHCGFLGGGHGHADMLHVDVHAYGRDLLTDSGRYNYGDHTEWRRALKQCDAHNTTTVDGVDFTEYVDTWASGRVAQPMGVQWASETEFDYVEGSHDGYMHLADPVVPLRRIVFIKPGFWLLSDSFACAGEHEFAQHFHFWPGDEATVDAKGLACGTFATAEAAGVRIIPVHPSRLTCELRESRISREYNRLETNMAAAYKLAGCGFSSMLQVIFPMRPGTTEVPSVEPVDVFTYTGDKVADSAAEAVRIVAPAAAIGGLAGPDVANGSTGDGAEEHIILICHRKPGRHIDSYVVDGTQVFGEVVWIRRSGGAVTVTLIK</sequence>
<dbReference type="RefSeq" id="WP_377494000.1">
    <property type="nucleotide sequence ID" value="NZ_JBHMDO010000021.1"/>
</dbReference>